<dbReference type="InterPro" id="IPR003661">
    <property type="entry name" value="HisK_dim/P_dom"/>
</dbReference>
<dbReference type="Pfam" id="PF00072">
    <property type="entry name" value="Response_reg"/>
    <property type="match status" value="2"/>
</dbReference>
<dbReference type="SMART" id="SM00448">
    <property type="entry name" value="REC"/>
    <property type="match status" value="2"/>
</dbReference>
<dbReference type="PANTHER" id="PTHR45339">
    <property type="entry name" value="HYBRID SIGNAL TRANSDUCTION HISTIDINE KINASE J"/>
    <property type="match status" value="1"/>
</dbReference>
<keyword evidence="13" id="KW-1185">Reference proteome</keyword>
<dbReference type="Proteomes" id="UP000190166">
    <property type="component" value="Unassembled WGS sequence"/>
</dbReference>
<feature type="domain" description="Response regulatory" evidence="11">
    <location>
        <begin position="1007"/>
        <end position="1124"/>
    </location>
</feature>
<dbReference type="InterPro" id="IPR005467">
    <property type="entry name" value="His_kinase_dom"/>
</dbReference>
<dbReference type="SUPFAM" id="SSF52172">
    <property type="entry name" value="CheY-like"/>
    <property type="match status" value="2"/>
</dbReference>
<dbReference type="Gene3D" id="3.40.50.2300">
    <property type="match status" value="2"/>
</dbReference>
<dbReference type="Gene3D" id="3.30.450.40">
    <property type="match status" value="1"/>
</dbReference>
<dbReference type="PROSITE" id="PS50110">
    <property type="entry name" value="RESPONSE_REGULATORY"/>
    <property type="match status" value="2"/>
</dbReference>
<dbReference type="SUPFAM" id="SSF47384">
    <property type="entry name" value="Homodimeric domain of signal transducing histidine kinase"/>
    <property type="match status" value="1"/>
</dbReference>
<reference evidence="12 13" key="1">
    <citation type="submission" date="2017-02" db="EMBL/GenBank/DDBJ databases">
        <authorList>
            <person name="Peterson S.W."/>
        </authorList>
    </citation>
    <scope>NUCLEOTIDE SEQUENCE [LARGE SCALE GENOMIC DNA]</scope>
    <source>
        <strain evidence="12 13">DSM 18108</strain>
    </source>
</reference>
<dbReference type="PANTHER" id="PTHR45339:SF1">
    <property type="entry name" value="HYBRID SIGNAL TRANSDUCTION HISTIDINE KINASE J"/>
    <property type="match status" value="1"/>
</dbReference>
<dbReference type="SMART" id="SM00388">
    <property type="entry name" value="HisKA"/>
    <property type="match status" value="1"/>
</dbReference>
<evidence type="ECO:0000313" key="12">
    <source>
        <dbReference type="EMBL" id="SKC97185.1"/>
    </source>
</evidence>
<proteinExistence type="predicted"/>
<dbReference type="STRING" id="393003.SAMN05660461_0867"/>
<evidence type="ECO:0000256" key="7">
    <source>
        <dbReference type="PROSITE-ProRule" id="PRU00169"/>
    </source>
</evidence>
<dbReference type="SUPFAM" id="SSF55781">
    <property type="entry name" value="GAF domain-like"/>
    <property type="match status" value="1"/>
</dbReference>
<feature type="modified residue" description="4-aspartylphosphate" evidence="7">
    <location>
        <position position="1057"/>
    </location>
</feature>
<dbReference type="Gene3D" id="3.30.565.10">
    <property type="entry name" value="Histidine kinase-like ATPase, C-terminal domain"/>
    <property type="match status" value="1"/>
</dbReference>
<evidence type="ECO:0000256" key="9">
    <source>
        <dbReference type="SAM" id="Phobius"/>
    </source>
</evidence>
<dbReference type="InterPro" id="IPR003018">
    <property type="entry name" value="GAF"/>
</dbReference>
<feature type="transmembrane region" description="Helical" evidence="9">
    <location>
        <begin position="184"/>
        <end position="203"/>
    </location>
</feature>
<dbReference type="InterPro" id="IPR007891">
    <property type="entry name" value="CHASE3"/>
</dbReference>
<dbReference type="Pfam" id="PF02518">
    <property type="entry name" value="HATPase_c"/>
    <property type="match status" value="1"/>
</dbReference>
<accession>A0A1T5N9K4</accession>
<dbReference type="SMART" id="SM00387">
    <property type="entry name" value="HATPase_c"/>
    <property type="match status" value="1"/>
</dbReference>
<keyword evidence="9" id="KW-0472">Membrane</keyword>
<name>A0A1T5N9K4_9BACT</name>
<dbReference type="CDD" id="cd00082">
    <property type="entry name" value="HisKA"/>
    <property type="match status" value="1"/>
</dbReference>
<gene>
    <name evidence="12" type="ORF">SAMN05660461_0867</name>
</gene>
<dbReference type="InterPro" id="IPR011006">
    <property type="entry name" value="CheY-like_superfamily"/>
</dbReference>
<feature type="coiled-coil region" evidence="8">
    <location>
        <begin position="386"/>
        <end position="462"/>
    </location>
</feature>
<dbReference type="Gene3D" id="1.10.287.130">
    <property type="match status" value="1"/>
</dbReference>
<sequence>MNISLINRLYLGFSVVILLVLLGGFLTWQTFTEQKEEAGWVQHTYRVLNNSERVQRLLFDMEASRRGFRGTFNKKFLQPYELALPKVAPAVNDLRTMVADNPAQVKNIDSLENNINALLSYWNQLDHTLLQQRFEQNADITEKETLLIDGVREQIGRVNGEERRLLAIRENVKSTSFTKAVRTLLINNAFILLVGFILMRITYTEFKRRLRAQHALNRKLDEVVEINAAANEKNWMLTGVNDMNDSLQGVNNRDELVRKCLHTLTGFADFTAGAFYCYDDRYKDLRLYAAVSMPSAIPKIVPLNEGFLGTAISGKEILVIRDVPAGYWQLSSSSGHILPGSLVMMPLWIENELLGVIELASFKEVTPLQLRLLEVLSKDIAVAVNAANAREKILHLLQQVQEQKEILISQQEELRQSNEELSRQSEVLQASEEELKVQEEELRQVNAEITEKNKDLETARGALSLKASELEASSRYKSEFLANMSHELRTPLNSVLILAKMLQENKDNNLTEKQMEYAGIIHKSGSDLLHLINDVLDLSKIEAGKVEMEFEDVPVQSIINDLSDLFDVVSQEKDIAFIKNIAPDVPATINTDKLRLLQVIRNLLSNAFKFTPEGGVINLSWYVSSPGILCISVTDTGPGIPADKQELIFNAFHQGDGGTNRKYGGTGLGLSISRELMQLLHGALRLDNSSPAGSTFSIVLPVDATMPAATPVTGGKDAPRLIQPPVAVNDDRDNLTKHDKLILIIEDDVHFADILRDFARNKGFKTIVAHNGQDGLAYARKFLPVAIILDMNLPVIDGSSILKILKSSEELSKILVHVVTGADIQAIKADNIHGYTRKPLELSDLEEVFTGISAQLHARLKKVLLVSVGPLSAGATLETMSEERNLGSRYDIAAGIPEVQTFLAGTKYDAVIVEIGNDLQAGLQQLEALTQIPESGDTPLIVYLDQDITGSEEQQLKKYASAIVRNSTHATDRLMDELELFLYKLQKKTNIEDTATTWTEGNLSGKTVLLADDDMRNVFSISALLEEQGISVLTAADGREALEVLHQHPTLNLVLMDIMMPEMDGYEAMQQIRADARFQQLPVIALTAKAMAGDRQKCLEAGASDYIAKPVDSIKLLSLLRVWLS</sequence>
<dbReference type="Pfam" id="PF00512">
    <property type="entry name" value="HisKA"/>
    <property type="match status" value="1"/>
</dbReference>
<dbReference type="InterPro" id="IPR003594">
    <property type="entry name" value="HATPase_dom"/>
</dbReference>
<dbReference type="CDD" id="cd19410">
    <property type="entry name" value="HK9-like_sensor"/>
    <property type="match status" value="1"/>
</dbReference>
<dbReference type="InterPro" id="IPR004358">
    <property type="entry name" value="Sig_transdc_His_kin-like_C"/>
</dbReference>
<keyword evidence="3 7" id="KW-0597">Phosphoprotein</keyword>
<dbReference type="SMART" id="SM00065">
    <property type="entry name" value="GAF"/>
    <property type="match status" value="1"/>
</dbReference>
<keyword evidence="8" id="KW-0175">Coiled coil</keyword>
<feature type="domain" description="Histidine kinase" evidence="10">
    <location>
        <begin position="483"/>
        <end position="704"/>
    </location>
</feature>
<keyword evidence="9" id="KW-1133">Transmembrane helix</keyword>
<feature type="transmembrane region" description="Helical" evidence="9">
    <location>
        <begin position="9"/>
        <end position="28"/>
    </location>
</feature>
<dbReference type="Pfam" id="PF05227">
    <property type="entry name" value="CHASE3"/>
    <property type="match status" value="1"/>
</dbReference>
<dbReference type="InterPro" id="IPR036097">
    <property type="entry name" value="HisK_dim/P_sf"/>
</dbReference>
<organism evidence="12 13">
    <name type="scientific">Chitinophaga ginsengisegetis</name>
    <dbReference type="NCBI Taxonomy" id="393003"/>
    <lineage>
        <taxon>Bacteria</taxon>
        <taxon>Pseudomonadati</taxon>
        <taxon>Bacteroidota</taxon>
        <taxon>Chitinophagia</taxon>
        <taxon>Chitinophagales</taxon>
        <taxon>Chitinophagaceae</taxon>
        <taxon>Chitinophaga</taxon>
    </lineage>
</organism>
<dbReference type="PROSITE" id="PS50109">
    <property type="entry name" value="HIS_KIN"/>
    <property type="match status" value="1"/>
</dbReference>
<dbReference type="InterPro" id="IPR036890">
    <property type="entry name" value="HATPase_C_sf"/>
</dbReference>
<dbReference type="CDD" id="cd16922">
    <property type="entry name" value="HATPase_EvgS-ArcB-TorS-like"/>
    <property type="match status" value="1"/>
</dbReference>
<keyword evidence="6" id="KW-0902">Two-component regulatory system</keyword>
<keyword evidence="4" id="KW-0808">Transferase</keyword>
<dbReference type="CDD" id="cd17546">
    <property type="entry name" value="REC_hyHK_CKI1_RcsC-like"/>
    <property type="match status" value="1"/>
</dbReference>
<dbReference type="EMBL" id="FUZZ01000001">
    <property type="protein sequence ID" value="SKC97185.1"/>
    <property type="molecule type" value="Genomic_DNA"/>
</dbReference>
<dbReference type="GO" id="GO:0000155">
    <property type="term" value="F:phosphorelay sensor kinase activity"/>
    <property type="evidence" value="ECO:0007669"/>
    <property type="project" value="InterPro"/>
</dbReference>
<protein>
    <recommendedName>
        <fullName evidence="2">histidine kinase</fullName>
        <ecNumber evidence="2">2.7.13.3</ecNumber>
    </recommendedName>
</protein>
<dbReference type="SUPFAM" id="SSF55874">
    <property type="entry name" value="ATPase domain of HSP90 chaperone/DNA topoisomerase II/histidine kinase"/>
    <property type="match status" value="1"/>
</dbReference>
<dbReference type="RefSeq" id="WP_079468173.1">
    <property type="nucleotide sequence ID" value="NZ_FUZZ01000001.1"/>
</dbReference>
<dbReference type="Pfam" id="PF13185">
    <property type="entry name" value="GAF_2"/>
    <property type="match status" value="1"/>
</dbReference>
<evidence type="ECO:0000256" key="2">
    <source>
        <dbReference type="ARBA" id="ARBA00012438"/>
    </source>
</evidence>
<comment type="catalytic activity">
    <reaction evidence="1">
        <text>ATP + protein L-histidine = ADP + protein N-phospho-L-histidine.</text>
        <dbReference type="EC" id="2.7.13.3"/>
    </reaction>
</comment>
<dbReference type="InterPro" id="IPR029016">
    <property type="entry name" value="GAF-like_dom_sf"/>
</dbReference>
<evidence type="ECO:0000313" key="13">
    <source>
        <dbReference type="Proteomes" id="UP000190166"/>
    </source>
</evidence>
<evidence type="ECO:0000259" key="10">
    <source>
        <dbReference type="PROSITE" id="PS50109"/>
    </source>
</evidence>
<evidence type="ECO:0000256" key="4">
    <source>
        <dbReference type="ARBA" id="ARBA00022679"/>
    </source>
</evidence>
<dbReference type="PRINTS" id="PR00344">
    <property type="entry name" value="BCTRLSENSOR"/>
</dbReference>
<feature type="modified residue" description="4-aspartylphosphate" evidence="7">
    <location>
        <position position="790"/>
    </location>
</feature>
<keyword evidence="9" id="KW-0812">Transmembrane</keyword>
<feature type="domain" description="Response regulatory" evidence="11">
    <location>
        <begin position="741"/>
        <end position="853"/>
    </location>
</feature>
<dbReference type="InterPro" id="IPR001789">
    <property type="entry name" value="Sig_transdc_resp-reg_receiver"/>
</dbReference>
<evidence type="ECO:0000256" key="6">
    <source>
        <dbReference type="ARBA" id="ARBA00023012"/>
    </source>
</evidence>
<dbReference type="AlphaFoldDB" id="A0A1T5N9K4"/>
<evidence type="ECO:0000259" key="11">
    <source>
        <dbReference type="PROSITE" id="PS50110"/>
    </source>
</evidence>
<evidence type="ECO:0000256" key="1">
    <source>
        <dbReference type="ARBA" id="ARBA00000085"/>
    </source>
</evidence>
<evidence type="ECO:0000256" key="5">
    <source>
        <dbReference type="ARBA" id="ARBA00022777"/>
    </source>
</evidence>
<dbReference type="EC" id="2.7.13.3" evidence="2"/>
<evidence type="ECO:0000256" key="8">
    <source>
        <dbReference type="SAM" id="Coils"/>
    </source>
</evidence>
<evidence type="ECO:0000256" key="3">
    <source>
        <dbReference type="ARBA" id="ARBA00022553"/>
    </source>
</evidence>
<keyword evidence="5 12" id="KW-0418">Kinase</keyword>